<sequence>MNRVGVRVVACVLVALQMVACATWRAHPPAFALHRQWMADPPGVETSAIRTATALAGAAGSPSRLLAATAGLAGWRPLPQSFPATARPAWVAACGAPPWPAGAFATAVDEVLSAIDAAEHSRRAALGNLPPGLDAQILMPQVAARPPAQPSVPDYRAALGRIDPGPLLAGMLRLVAAVEALDAVLSIPIQVPAVRWQCDTTLGGLLIDTTGADNVHLLANPLLVIDVGGNDQYVFERRDTHNRISVLLDRGGNDRYQATAPGSDPSAGVLGYGVLWDAGGDDRYEAGDFAQAAALFGIALLHDTAGEDIYTARGFSQAFAIAGLAILHDRSGGDRYSAATHAQASGGPAGVALLLDAAGNDRYALVNEPLVLPSAQLPDRNASMGQGAGRGLAMPAHAQAVPGGLGLLLDLSGDDHYSGQVFAQGVGYLGGGGLLFDGGGSDSFDAAWYSLGAAAHQAVGVLVKRGAGNDRYRSTHATALAAAHDGSVAVFADDGGDDRYALGEFGLGGESDGGRAVFRDGGGTDVYEVRGPCAGEAVTAARTGSSRTGPPAPCRR</sequence>
<feature type="signal peptide" evidence="1">
    <location>
        <begin position="1"/>
        <end position="26"/>
    </location>
</feature>
<feature type="chain" id="PRO_5021750417" evidence="1">
    <location>
        <begin position="27"/>
        <end position="556"/>
    </location>
</feature>
<reference evidence="2 3" key="1">
    <citation type="submission" date="2019-07" db="EMBL/GenBank/DDBJ databases">
        <title>Caenimonas sedimenti sp. nov., isolated from activated sludge.</title>
        <authorList>
            <person name="Xu J."/>
        </authorList>
    </citation>
    <scope>NUCLEOTIDE SEQUENCE [LARGE SCALE GENOMIC DNA]</scope>
    <source>
        <strain evidence="2 3">HX-9-20</strain>
    </source>
</reference>
<comment type="caution">
    <text evidence="2">The sequence shown here is derived from an EMBL/GenBank/DDBJ whole genome shotgun (WGS) entry which is preliminary data.</text>
</comment>
<dbReference type="EMBL" id="VOBQ01000013">
    <property type="protein sequence ID" value="TWO69941.1"/>
    <property type="molecule type" value="Genomic_DNA"/>
</dbReference>
<evidence type="ECO:0000256" key="1">
    <source>
        <dbReference type="SAM" id="SignalP"/>
    </source>
</evidence>
<dbReference type="RefSeq" id="WP_145894137.1">
    <property type="nucleotide sequence ID" value="NZ_VOBQ01000013.1"/>
</dbReference>
<organism evidence="2 3">
    <name type="scientific">Caenimonas sedimenti</name>
    <dbReference type="NCBI Taxonomy" id="2596921"/>
    <lineage>
        <taxon>Bacteria</taxon>
        <taxon>Pseudomonadati</taxon>
        <taxon>Pseudomonadota</taxon>
        <taxon>Betaproteobacteria</taxon>
        <taxon>Burkholderiales</taxon>
        <taxon>Comamonadaceae</taxon>
        <taxon>Caenimonas</taxon>
    </lineage>
</organism>
<keyword evidence="1" id="KW-0732">Signal</keyword>
<dbReference type="AlphaFoldDB" id="A0A562ZNK1"/>
<accession>A0A562ZNK1</accession>
<name>A0A562ZNK1_9BURK</name>
<evidence type="ECO:0000313" key="3">
    <source>
        <dbReference type="Proteomes" id="UP000318199"/>
    </source>
</evidence>
<protein>
    <submittedName>
        <fullName evidence="2">Uncharacterized protein</fullName>
    </submittedName>
</protein>
<dbReference type="OrthoDB" id="580803at2"/>
<keyword evidence="3" id="KW-1185">Reference proteome</keyword>
<gene>
    <name evidence="2" type="ORF">FN976_16460</name>
</gene>
<proteinExistence type="predicted"/>
<evidence type="ECO:0000313" key="2">
    <source>
        <dbReference type="EMBL" id="TWO69941.1"/>
    </source>
</evidence>
<dbReference type="Proteomes" id="UP000318199">
    <property type="component" value="Unassembled WGS sequence"/>
</dbReference>